<feature type="transmembrane region" description="Helical" evidence="5">
    <location>
        <begin position="448"/>
        <end position="471"/>
    </location>
</feature>
<feature type="domain" description="ABC-2 type transporter transmembrane" evidence="6">
    <location>
        <begin position="210"/>
        <end position="381"/>
    </location>
</feature>
<dbReference type="GO" id="GO:0140359">
    <property type="term" value="F:ABC-type transporter activity"/>
    <property type="evidence" value="ECO:0007669"/>
    <property type="project" value="InterPro"/>
</dbReference>
<dbReference type="GO" id="GO:0005319">
    <property type="term" value="F:lipid transporter activity"/>
    <property type="evidence" value="ECO:0007669"/>
    <property type="project" value="TreeGrafter"/>
</dbReference>
<comment type="subcellular location">
    <subcellularLocation>
        <location evidence="1">Membrane</location>
        <topology evidence="1">Multi-pass membrane protein</topology>
    </subcellularLocation>
</comment>
<organism evidence="7 8">
    <name type="scientific">Haemaphysalis longicornis</name>
    <name type="common">Bush tick</name>
    <dbReference type="NCBI Taxonomy" id="44386"/>
    <lineage>
        <taxon>Eukaryota</taxon>
        <taxon>Metazoa</taxon>
        <taxon>Ecdysozoa</taxon>
        <taxon>Arthropoda</taxon>
        <taxon>Chelicerata</taxon>
        <taxon>Arachnida</taxon>
        <taxon>Acari</taxon>
        <taxon>Parasitiformes</taxon>
        <taxon>Ixodida</taxon>
        <taxon>Ixodoidea</taxon>
        <taxon>Ixodidae</taxon>
        <taxon>Haemaphysalinae</taxon>
        <taxon>Haemaphysalis</taxon>
    </lineage>
</organism>
<evidence type="ECO:0000259" key="6">
    <source>
        <dbReference type="Pfam" id="PF12698"/>
    </source>
</evidence>
<accession>A0A9J6GHD3</accession>
<comment type="caution">
    <text evidence="7">The sequence shown here is derived from an EMBL/GenBank/DDBJ whole genome shotgun (WGS) entry which is preliminary data.</text>
</comment>
<evidence type="ECO:0000313" key="7">
    <source>
        <dbReference type="EMBL" id="KAH9374805.1"/>
    </source>
</evidence>
<dbReference type="OrthoDB" id="6486338at2759"/>
<evidence type="ECO:0000256" key="2">
    <source>
        <dbReference type="ARBA" id="ARBA00022692"/>
    </source>
</evidence>
<proteinExistence type="predicted"/>
<evidence type="ECO:0000256" key="4">
    <source>
        <dbReference type="ARBA" id="ARBA00023136"/>
    </source>
</evidence>
<dbReference type="VEuPathDB" id="VectorBase:HLOH_055295"/>
<feature type="transmembrane region" description="Helical" evidence="5">
    <location>
        <begin position="369"/>
        <end position="391"/>
    </location>
</feature>
<dbReference type="PANTHER" id="PTHR19229">
    <property type="entry name" value="ATP-BINDING CASSETTE TRANSPORTER SUBFAMILY A ABCA"/>
    <property type="match status" value="1"/>
</dbReference>
<name>A0A9J6GHD3_HAELO</name>
<dbReference type="GO" id="GO:0016020">
    <property type="term" value="C:membrane"/>
    <property type="evidence" value="ECO:0007669"/>
    <property type="project" value="UniProtKB-SubCell"/>
</dbReference>
<dbReference type="AlphaFoldDB" id="A0A9J6GHD3"/>
<evidence type="ECO:0000256" key="1">
    <source>
        <dbReference type="ARBA" id="ARBA00004141"/>
    </source>
</evidence>
<evidence type="ECO:0000256" key="3">
    <source>
        <dbReference type="ARBA" id="ARBA00022989"/>
    </source>
</evidence>
<gene>
    <name evidence="7" type="ORF">HPB48_019040</name>
</gene>
<dbReference type="InterPro" id="IPR026082">
    <property type="entry name" value="ABCA"/>
</dbReference>
<keyword evidence="4 5" id="KW-0472">Membrane</keyword>
<keyword evidence="2 5" id="KW-0812">Transmembrane</keyword>
<keyword evidence="8" id="KW-1185">Reference proteome</keyword>
<keyword evidence="3 5" id="KW-1133">Transmembrane helix</keyword>
<sequence>MSGMANVVRERATGGSFLWARQLHAILWKNVYVRRVCRHYPATIVEVLLMVFWLYGIQEDSVVREPLMRRPDAIYPPQRPGAFWNKAEGMVGINKVYFYAPNNSYVARLTREAFAELNVTDVTEVPTTKQLLRHARRATKLGLPTKVVVLRYRDLADGNVDKWPDSLRVSFYAGRLPFDVQVRYPQRLINSPEGPVAEEQLPEMNTLLPIMAALQQRHLEMQAGRSNYSHPLPPVTLQRYPYPAHIEYHDTKNYALVLIRFCIGMLIPFSMLVAQVVDEKASGMREMLRLVGVNDWVHWAGHYFSAFYMHTIISTLMMLFVSVKRNEEGKPFIYYSDPFLLFWILMHFCHSCLIHAMLLSVLFASRHSAVAAAMLYWTFCCTVPFLALEYANGQGYHYIERRHKLFTSVFPGMSLHWSFRVLERFEKFVEGGANWDNFYDSSATPDNVTLAEIVLVGVFADSVIVLLIWYLDNVLDNGPGIPKSYLFPFKLSYWVPSMTFTRQPSISVEEMENFEPEPRDQLVAIDILHASKV</sequence>
<dbReference type="Proteomes" id="UP000821853">
    <property type="component" value="Chromosome 5"/>
</dbReference>
<feature type="transmembrane region" description="Helical" evidence="5">
    <location>
        <begin position="296"/>
        <end position="320"/>
    </location>
</feature>
<feature type="transmembrane region" description="Helical" evidence="5">
    <location>
        <begin position="340"/>
        <end position="363"/>
    </location>
</feature>
<evidence type="ECO:0000313" key="8">
    <source>
        <dbReference type="Proteomes" id="UP000821853"/>
    </source>
</evidence>
<dbReference type="EMBL" id="JABSTR010000007">
    <property type="protein sequence ID" value="KAH9374805.1"/>
    <property type="molecule type" value="Genomic_DNA"/>
</dbReference>
<reference evidence="7 8" key="1">
    <citation type="journal article" date="2020" name="Cell">
        <title>Large-Scale Comparative Analyses of Tick Genomes Elucidate Their Genetic Diversity and Vector Capacities.</title>
        <authorList>
            <consortium name="Tick Genome and Microbiome Consortium (TIGMIC)"/>
            <person name="Jia N."/>
            <person name="Wang J."/>
            <person name="Shi W."/>
            <person name="Du L."/>
            <person name="Sun Y."/>
            <person name="Zhan W."/>
            <person name="Jiang J.F."/>
            <person name="Wang Q."/>
            <person name="Zhang B."/>
            <person name="Ji P."/>
            <person name="Bell-Sakyi L."/>
            <person name="Cui X.M."/>
            <person name="Yuan T.T."/>
            <person name="Jiang B.G."/>
            <person name="Yang W.F."/>
            <person name="Lam T.T."/>
            <person name="Chang Q.C."/>
            <person name="Ding S.J."/>
            <person name="Wang X.J."/>
            <person name="Zhu J.G."/>
            <person name="Ruan X.D."/>
            <person name="Zhao L."/>
            <person name="Wei J.T."/>
            <person name="Ye R.Z."/>
            <person name="Que T.C."/>
            <person name="Du C.H."/>
            <person name="Zhou Y.H."/>
            <person name="Cheng J.X."/>
            <person name="Dai P.F."/>
            <person name="Guo W.B."/>
            <person name="Han X.H."/>
            <person name="Huang E.J."/>
            <person name="Li L.F."/>
            <person name="Wei W."/>
            <person name="Gao Y.C."/>
            <person name="Liu J.Z."/>
            <person name="Shao H.Z."/>
            <person name="Wang X."/>
            <person name="Wang C.C."/>
            <person name="Yang T.C."/>
            <person name="Huo Q.B."/>
            <person name="Li W."/>
            <person name="Chen H.Y."/>
            <person name="Chen S.E."/>
            <person name="Zhou L.G."/>
            <person name="Ni X.B."/>
            <person name="Tian J.H."/>
            <person name="Sheng Y."/>
            <person name="Liu T."/>
            <person name="Pan Y.S."/>
            <person name="Xia L.Y."/>
            <person name="Li J."/>
            <person name="Zhao F."/>
            <person name="Cao W.C."/>
        </authorList>
    </citation>
    <scope>NUCLEOTIDE SEQUENCE [LARGE SCALE GENOMIC DNA]</scope>
    <source>
        <strain evidence="7">HaeL-2018</strain>
    </source>
</reference>
<dbReference type="Pfam" id="PF12698">
    <property type="entry name" value="ABC2_membrane_3"/>
    <property type="match status" value="1"/>
</dbReference>
<dbReference type="OMA" id="SGFFMHI"/>
<feature type="transmembrane region" description="Helical" evidence="5">
    <location>
        <begin position="254"/>
        <end position="276"/>
    </location>
</feature>
<evidence type="ECO:0000256" key="5">
    <source>
        <dbReference type="SAM" id="Phobius"/>
    </source>
</evidence>
<dbReference type="PANTHER" id="PTHR19229:SF250">
    <property type="entry name" value="ABC TRANSPORTER DOMAIN-CONTAINING PROTEIN-RELATED"/>
    <property type="match status" value="1"/>
</dbReference>
<dbReference type="InterPro" id="IPR013525">
    <property type="entry name" value="ABC2_TM"/>
</dbReference>
<protein>
    <recommendedName>
        <fullName evidence="6">ABC-2 type transporter transmembrane domain-containing protein</fullName>
    </recommendedName>
</protein>